<sequence>MPDRNLADWNIPVTDEFLNGVHRGLRRRRLLRGAAAGGALLAVAAVVTFTIARIDTFGPAQTSASPSASGSPVSTELDGFRITQLPEGAAQTGPDSIYTAAVTDKGLRNDGATPAAGEPKASVTMRRFDRGPGVGLFVTVLRPRPGTDPAVGAAQIADWLARWASKGGTSTGAFDVPVGTARLLVEAGSTTTGHRVVITTPDHVVMTIEGNAAFTAAELETVARGITR</sequence>
<dbReference type="RefSeq" id="WP_203909191.1">
    <property type="nucleotide sequence ID" value="NZ_BONY01000018.1"/>
</dbReference>
<keyword evidence="1" id="KW-0812">Transmembrane</keyword>
<evidence type="ECO:0000313" key="2">
    <source>
        <dbReference type="EMBL" id="GIH05337.1"/>
    </source>
</evidence>
<dbReference type="Proteomes" id="UP000612899">
    <property type="component" value="Unassembled WGS sequence"/>
</dbReference>
<proteinExistence type="predicted"/>
<organism evidence="2 3">
    <name type="scientific">Rhizocola hellebori</name>
    <dbReference type="NCBI Taxonomy" id="1392758"/>
    <lineage>
        <taxon>Bacteria</taxon>
        <taxon>Bacillati</taxon>
        <taxon>Actinomycetota</taxon>
        <taxon>Actinomycetes</taxon>
        <taxon>Micromonosporales</taxon>
        <taxon>Micromonosporaceae</taxon>
        <taxon>Rhizocola</taxon>
    </lineage>
</organism>
<comment type="caution">
    <text evidence="2">The sequence shown here is derived from an EMBL/GenBank/DDBJ whole genome shotgun (WGS) entry which is preliminary data.</text>
</comment>
<feature type="transmembrane region" description="Helical" evidence="1">
    <location>
        <begin position="30"/>
        <end position="52"/>
    </location>
</feature>
<name>A0A8J3VGN8_9ACTN</name>
<dbReference type="EMBL" id="BONY01000018">
    <property type="protein sequence ID" value="GIH05337.1"/>
    <property type="molecule type" value="Genomic_DNA"/>
</dbReference>
<keyword evidence="1" id="KW-1133">Transmembrane helix</keyword>
<dbReference type="AlphaFoldDB" id="A0A8J3VGN8"/>
<keyword evidence="3" id="KW-1185">Reference proteome</keyword>
<reference evidence="2" key="1">
    <citation type="submission" date="2021-01" db="EMBL/GenBank/DDBJ databases">
        <title>Whole genome shotgun sequence of Rhizocola hellebori NBRC 109834.</title>
        <authorList>
            <person name="Komaki H."/>
            <person name="Tamura T."/>
        </authorList>
    </citation>
    <scope>NUCLEOTIDE SEQUENCE</scope>
    <source>
        <strain evidence="2">NBRC 109834</strain>
    </source>
</reference>
<dbReference type="InterPro" id="IPR006311">
    <property type="entry name" value="TAT_signal"/>
</dbReference>
<evidence type="ECO:0000313" key="3">
    <source>
        <dbReference type="Proteomes" id="UP000612899"/>
    </source>
</evidence>
<gene>
    <name evidence="2" type="ORF">Rhe02_34040</name>
</gene>
<evidence type="ECO:0000256" key="1">
    <source>
        <dbReference type="SAM" id="Phobius"/>
    </source>
</evidence>
<protein>
    <submittedName>
        <fullName evidence="2">Uncharacterized protein</fullName>
    </submittedName>
</protein>
<dbReference type="PROSITE" id="PS51318">
    <property type="entry name" value="TAT"/>
    <property type="match status" value="1"/>
</dbReference>
<accession>A0A8J3VGN8</accession>
<keyword evidence="1" id="KW-0472">Membrane</keyword>